<reference evidence="1 2" key="1">
    <citation type="submission" date="2018-08" db="EMBL/GenBank/DDBJ databases">
        <title>Genomic Encyclopedia of Archaeal and Bacterial Type Strains, Phase II (KMG-II): from individual species to whole genera.</title>
        <authorList>
            <person name="Goeker M."/>
        </authorList>
    </citation>
    <scope>NUCLEOTIDE SEQUENCE [LARGE SCALE GENOMIC DNA]</scope>
    <source>
        <strain evidence="1 2">DSM 5002</strain>
    </source>
</reference>
<dbReference type="Gene3D" id="3.40.50.300">
    <property type="entry name" value="P-loop containing nucleotide triphosphate hydrolases"/>
    <property type="match status" value="1"/>
</dbReference>
<dbReference type="AlphaFoldDB" id="A0A397Q946"/>
<proteinExistence type="predicted"/>
<gene>
    <name evidence="1" type="ORF">BXY53_1141</name>
</gene>
<dbReference type="EMBL" id="QXDF01000001">
    <property type="protein sequence ID" value="RIA56047.1"/>
    <property type="molecule type" value="Genomic_DNA"/>
</dbReference>
<evidence type="ECO:0000313" key="2">
    <source>
        <dbReference type="Proteomes" id="UP000266273"/>
    </source>
</evidence>
<protein>
    <submittedName>
        <fullName evidence="1">Uncharacterized protein</fullName>
    </submittedName>
</protein>
<dbReference type="Pfam" id="PF03237">
    <property type="entry name" value="Terminase_6N"/>
    <property type="match status" value="1"/>
</dbReference>
<comment type="caution">
    <text evidence="1">The sequence shown here is derived from an EMBL/GenBank/DDBJ whole genome shotgun (WGS) entry which is preliminary data.</text>
</comment>
<dbReference type="RefSeq" id="WP_119060880.1">
    <property type="nucleotide sequence ID" value="NZ_QXDF01000001.1"/>
</dbReference>
<keyword evidence="2" id="KW-1185">Reference proteome</keyword>
<dbReference type="Proteomes" id="UP000266273">
    <property type="component" value="Unassembled WGS sequence"/>
</dbReference>
<sequence>MPPRHGKSRLVGEAAIPWFLEEFPERHVILISYNGDKAEEWGRKVRDTIRSRRVLFSVNVREDMSRVDRFETDKGSEAHFLGINGGVTGKGGHLVIIDDYIKDITEALSPAFRERQWMQFLANLDTRLEPGATVIIVATRWHSDDLIGRVTQRMDDWEVISLPAIALENDPLGRKPGEPLFPERYDLKRLEQIRRARAGTYLWEAMYQQQPFDDAMGLTDPEWFQILDRLSMAEEAELQKVRAWDLAATSAGGDWTVGGLLGKHTPSSGCYIMNVKRKQLSPADVEKMVRTTAEADGRDVTILIEQEPGSSGKALVEHYQRNVLPDFHVVPIATGAVPKLSRAQPFLAASVQHHRPGVIATPYSG</sequence>
<dbReference type="OrthoDB" id="9771580at2"/>
<name>A0A397Q946_9HYPH</name>
<dbReference type="InterPro" id="IPR027417">
    <property type="entry name" value="P-loop_NTPase"/>
</dbReference>
<organism evidence="1 2">
    <name type="scientific">Dichotomicrobium thermohalophilum</name>
    <dbReference type="NCBI Taxonomy" id="933063"/>
    <lineage>
        <taxon>Bacteria</taxon>
        <taxon>Pseudomonadati</taxon>
        <taxon>Pseudomonadota</taxon>
        <taxon>Alphaproteobacteria</taxon>
        <taxon>Hyphomicrobiales</taxon>
        <taxon>Hyphomicrobiaceae</taxon>
        <taxon>Dichotomicrobium</taxon>
    </lineage>
</organism>
<accession>A0A397Q946</accession>
<evidence type="ECO:0000313" key="1">
    <source>
        <dbReference type="EMBL" id="RIA56047.1"/>
    </source>
</evidence>